<dbReference type="Proteomes" id="UP001611263">
    <property type="component" value="Unassembled WGS sequence"/>
</dbReference>
<dbReference type="InterPro" id="IPR019999">
    <property type="entry name" value="Anth_synth_I-like"/>
</dbReference>
<dbReference type="PRINTS" id="PR00095">
    <property type="entry name" value="ANTSNTHASEI"/>
</dbReference>
<keyword evidence="2" id="KW-0032">Aminotransferase</keyword>
<dbReference type="SUPFAM" id="SSF56322">
    <property type="entry name" value="ADC synthase"/>
    <property type="match status" value="1"/>
</dbReference>
<dbReference type="InterPro" id="IPR005801">
    <property type="entry name" value="ADC_synthase"/>
</dbReference>
<sequence length="307" mass="32949">MAGRGSYRVGDWRLADSVERYQGAVNTIRERIAAGEIYQANLTTRLDAAISGDLTAVYADLLAAQTCSYGAYIDTGEHVVLSAGPELFFHWAEGRVTTRPMKGTARRGRDSLEDAALRAQLSASAKDRAENLMIVDLLRNDLARIPGARDIRVLSLFDAEPYETVWQLTSHIAAEVPDRTGLDSVFTALFPCGSVTGAPKYRSMEIIGELEATPRGLYCGAIGMIAPTGDGGIDATFSVAIRTLVHHRATGLARYGVGGGVTWDSTPSGEFAEALTKARILEGLNSIERPLPVHGADEDTYSTQEAG</sequence>
<name>A0ABW7TR91_9NOCA</name>
<reference evidence="2 3" key="1">
    <citation type="submission" date="2024-10" db="EMBL/GenBank/DDBJ databases">
        <title>The Natural Products Discovery Center: Release of the First 8490 Sequenced Strains for Exploring Actinobacteria Biosynthetic Diversity.</title>
        <authorList>
            <person name="Kalkreuter E."/>
            <person name="Kautsar S.A."/>
            <person name="Yang D."/>
            <person name="Bader C.D."/>
            <person name="Teijaro C.N."/>
            <person name="Fluegel L."/>
            <person name="Davis C.M."/>
            <person name="Simpson J.R."/>
            <person name="Lauterbach L."/>
            <person name="Steele A.D."/>
            <person name="Gui C."/>
            <person name="Meng S."/>
            <person name="Li G."/>
            <person name="Viehrig K."/>
            <person name="Ye F."/>
            <person name="Su P."/>
            <person name="Kiefer A.F."/>
            <person name="Nichols A."/>
            <person name="Cepeda A.J."/>
            <person name="Yan W."/>
            <person name="Fan B."/>
            <person name="Jiang Y."/>
            <person name="Adhikari A."/>
            <person name="Zheng C.-J."/>
            <person name="Schuster L."/>
            <person name="Cowan T.M."/>
            <person name="Smanski M.J."/>
            <person name="Chevrette M.G."/>
            <person name="De Carvalho L.P.S."/>
            <person name="Shen B."/>
        </authorList>
    </citation>
    <scope>NUCLEOTIDE SEQUENCE [LARGE SCALE GENOMIC DNA]</scope>
    <source>
        <strain evidence="2 3">NPDC020568</strain>
    </source>
</reference>
<keyword evidence="2" id="KW-0808">Transferase</keyword>
<gene>
    <name evidence="2" type="primary">pabB</name>
    <name evidence="2" type="ORF">ACH4WX_22825</name>
</gene>
<dbReference type="EMBL" id="JBIRUQ010000005">
    <property type="protein sequence ID" value="MFI1463561.1"/>
    <property type="molecule type" value="Genomic_DNA"/>
</dbReference>
<proteinExistence type="predicted"/>
<dbReference type="GO" id="GO:0046820">
    <property type="term" value="F:4-amino-4-deoxychorismate synthase activity"/>
    <property type="evidence" value="ECO:0007669"/>
    <property type="project" value="UniProtKB-EC"/>
</dbReference>
<protein>
    <submittedName>
        <fullName evidence="2">Aminodeoxychorismate synthase component I</fullName>
        <ecNumber evidence="2">2.6.1.85</ecNumber>
    </submittedName>
</protein>
<dbReference type="PANTHER" id="PTHR11236:SF50">
    <property type="entry name" value="AMINODEOXYCHORISMATE SYNTHASE COMPONENT 1"/>
    <property type="match status" value="1"/>
</dbReference>
<dbReference type="RefSeq" id="WP_157170421.1">
    <property type="nucleotide sequence ID" value="NZ_JBIRUQ010000005.1"/>
</dbReference>
<evidence type="ECO:0000259" key="1">
    <source>
        <dbReference type="Pfam" id="PF00425"/>
    </source>
</evidence>
<evidence type="ECO:0000313" key="3">
    <source>
        <dbReference type="Proteomes" id="UP001611263"/>
    </source>
</evidence>
<dbReference type="PANTHER" id="PTHR11236">
    <property type="entry name" value="AMINOBENZOATE/ANTHRANILATE SYNTHASE"/>
    <property type="match status" value="1"/>
</dbReference>
<dbReference type="EC" id="2.6.1.85" evidence="2"/>
<evidence type="ECO:0000313" key="2">
    <source>
        <dbReference type="EMBL" id="MFI1463561.1"/>
    </source>
</evidence>
<dbReference type="GeneID" id="93506583"/>
<organism evidence="2 3">
    <name type="scientific">Nocardia carnea</name>
    <dbReference type="NCBI Taxonomy" id="37328"/>
    <lineage>
        <taxon>Bacteria</taxon>
        <taxon>Bacillati</taxon>
        <taxon>Actinomycetota</taxon>
        <taxon>Actinomycetes</taxon>
        <taxon>Mycobacteriales</taxon>
        <taxon>Nocardiaceae</taxon>
        <taxon>Nocardia</taxon>
    </lineage>
</organism>
<dbReference type="InterPro" id="IPR005802">
    <property type="entry name" value="ADC_synth_comp_1"/>
</dbReference>
<feature type="domain" description="Chorismate-utilising enzyme C-terminal" evidence="1">
    <location>
        <begin position="19"/>
        <end position="277"/>
    </location>
</feature>
<dbReference type="NCBIfam" id="TIGR00553">
    <property type="entry name" value="pabB"/>
    <property type="match status" value="1"/>
</dbReference>
<dbReference type="Pfam" id="PF00425">
    <property type="entry name" value="Chorismate_bind"/>
    <property type="match status" value="1"/>
</dbReference>
<accession>A0ABW7TR91</accession>
<keyword evidence="3" id="KW-1185">Reference proteome</keyword>
<dbReference type="InterPro" id="IPR015890">
    <property type="entry name" value="Chorismate_C"/>
</dbReference>
<dbReference type="Gene3D" id="3.60.120.10">
    <property type="entry name" value="Anthranilate synthase"/>
    <property type="match status" value="1"/>
</dbReference>
<comment type="caution">
    <text evidence="2">The sequence shown here is derived from an EMBL/GenBank/DDBJ whole genome shotgun (WGS) entry which is preliminary data.</text>
</comment>